<evidence type="ECO:0000313" key="2">
    <source>
        <dbReference type="Proteomes" id="UP000029488"/>
    </source>
</evidence>
<dbReference type="AlphaFoldDB" id="A0A089QII4"/>
<sequence length="98" mass="11565">MKDKTNYCYNRARTYLYEAQRGIKFVMSGDENRGELILNTLIRVGKAEARNEVGIKEYNEMLEKINTYAVEDHDLIDKLVRIRNCSRNYLNHASLKDF</sequence>
<dbReference type="KEGG" id="lsj:LSJ_1113c"/>
<protein>
    <recommendedName>
        <fullName evidence="3">DUF4145 domain-containing protein</fullName>
    </recommendedName>
</protein>
<evidence type="ECO:0000313" key="1">
    <source>
        <dbReference type="EMBL" id="AIR10786.1"/>
    </source>
</evidence>
<reference evidence="1 2" key="1">
    <citation type="journal article" date="2014" name="BMC Genomics">
        <title>Unusual genome complexity in Lactobacillus salivarius JCM1046.</title>
        <authorList>
            <person name="Raftis E.J."/>
            <person name="Forde B.M."/>
            <person name="Claesson M.J."/>
            <person name="O'Toole P.W."/>
        </authorList>
    </citation>
    <scope>NUCLEOTIDE SEQUENCE [LARGE SCALE GENOMIC DNA]</scope>
    <source>
        <strain evidence="1 2">JCM1046</strain>
    </source>
</reference>
<dbReference type="Proteomes" id="UP000029488">
    <property type="component" value="Chromosome"/>
</dbReference>
<name>A0A089QII4_9LACO</name>
<organism evidence="1 2">
    <name type="scientific">Ligilactobacillus salivarius</name>
    <dbReference type="NCBI Taxonomy" id="1624"/>
    <lineage>
        <taxon>Bacteria</taxon>
        <taxon>Bacillati</taxon>
        <taxon>Bacillota</taxon>
        <taxon>Bacilli</taxon>
        <taxon>Lactobacillales</taxon>
        <taxon>Lactobacillaceae</taxon>
        <taxon>Ligilactobacillus</taxon>
    </lineage>
</organism>
<evidence type="ECO:0008006" key="3">
    <source>
        <dbReference type="Google" id="ProtNLM"/>
    </source>
</evidence>
<dbReference type="EMBL" id="CP007646">
    <property type="protein sequence ID" value="AIR10786.1"/>
    <property type="molecule type" value="Genomic_DNA"/>
</dbReference>
<accession>A0A089QII4</accession>
<dbReference type="RefSeq" id="WP_044005022.1">
    <property type="nucleotide sequence ID" value="NZ_CP007646.1"/>
</dbReference>
<gene>
    <name evidence="1" type="ORF">LSJ_1113c</name>
</gene>
<proteinExistence type="predicted"/>